<organism evidence="1 2">
    <name type="scientific">Burkholderia multivorans</name>
    <dbReference type="NCBI Taxonomy" id="87883"/>
    <lineage>
        <taxon>Bacteria</taxon>
        <taxon>Pseudomonadati</taxon>
        <taxon>Pseudomonadota</taxon>
        <taxon>Betaproteobacteria</taxon>
        <taxon>Burkholderiales</taxon>
        <taxon>Burkholderiaceae</taxon>
        <taxon>Burkholderia</taxon>
        <taxon>Burkholderia cepacia complex</taxon>
    </lineage>
</organism>
<proteinExistence type="predicted"/>
<accession>A0A2S9MUZ8</accession>
<dbReference type="Proteomes" id="UP000238982">
    <property type="component" value="Unassembled WGS sequence"/>
</dbReference>
<evidence type="ECO:0000313" key="1">
    <source>
        <dbReference type="EMBL" id="PRF63032.1"/>
    </source>
</evidence>
<gene>
    <name evidence="1" type="ORF">C6Q15_08880</name>
</gene>
<dbReference type="EMBL" id="PVGH01000040">
    <property type="protein sequence ID" value="PRF63032.1"/>
    <property type="molecule type" value="Genomic_DNA"/>
</dbReference>
<comment type="caution">
    <text evidence="1">The sequence shown here is derived from an EMBL/GenBank/DDBJ whole genome shotgun (WGS) entry which is preliminary data.</text>
</comment>
<reference evidence="1 2" key="1">
    <citation type="submission" date="2018-03" db="EMBL/GenBank/DDBJ databases">
        <authorList>
            <person name="Keele B.F."/>
        </authorList>
    </citation>
    <scope>NUCLEOTIDE SEQUENCE [LARGE SCALE GENOMIC DNA]</scope>
    <source>
        <strain evidence="1 2">AU19729</strain>
    </source>
</reference>
<dbReference type="AlphaFoldDB" id="A0A2S9MUZ8"/>
<dbReference type="RefSeq" id="WP_105797420.1">
    <property type="nucleotide sequence ID" value="NZ_JAHPNZ010000008.1"/>
</dbReference>
<protein>
    <submittedName>
        <fullName evidence="1">Uncharacterized protein</fullName>
    </submittedName>
</protein>
<evidence type="ECO:0000313" key="2">
    <source>
        <dbReference type="Proteomes" id="UP000238982"/>
    </source>
</evidence>
<name>A0A2S9MUZ8_9BURK</name>
<sequence>MEKLPLDDFLEWIEKTHGEENWVTVYKQIEGPDGSADGGFYSALVSQEKTEKAMTDPSWDLRLGSGGPGFSVCWEDGVKKEEYHQHSHDGLRPLVIYRDFYGRKESYIEVLEEFRLLHNLYCDAKTGTYYAFDEAGDEVEVIKLTQDEVKIRRSYLRGFMAATQLDLLLYFEYTGHFKSDVHVSDSIESSTMCVTRYSGESYSDGYKSCVRILGKKLIRCDAIQNCGIWPFERKKTYQEFIIGGDVDDPVVHTCDPDRLADYFGANPGAPHYLKPVFFKKEVMQKYYASSDYEVTDGRLIRHGAWSLRFDNNSSDHVSVFLGDLGRDLPAKEQTYWKSYNIFPDGRKISRTNFERSFNGNFFDPENPEHKFKHSFDQIQRTWIEKLGWPLFLPLCDRDKHFLSSIRSMLTTEQSEFDAQILAVSKVTIDSVNIRSLRDYLSNNNSDSKSIALLEQLFEKLGLDAAQWGTFLRGVQSVRSTGVAHRKGTEYEKLMAKLNFDEDNYRLEFDVILRNFATLFDMLLHAISSN</sequence>